<evidence type="ECO:0000256" key="1">
    <source>
        <dbReference type="SAM" id="MobiDB-lite"/>
    </source>
</evidence>
<name>A0A7S1F385_NOCSC</name>
<sequence>MATRGVVKRKPAVAEPLADGATDSAANDSPKRLRGGKADDEVRALPMDNVVDVAEFHTTLEAALHPIRQGLTDREAQISSLHNVAKDLMCHWDLWIGEHCHRILELEAYVHSHCHTDPYTHGDEGQRSCGVWYFHRQGTTFKSGSFKGLDLACGDSATGTSAGLLIRSVTEEQDSGTPELTEGPCLVVDRILRLCGQPSIQAFVAGRTAAELPAATTEGLCLRRSAVPRTDRVWTAPRVGLVLRAEQEAKTHSAGRPIDFIVRPYRFSTAPWLLRKFRAGFVATDHVHDPDNAAGRLHLLKLPNGREYRDSVEAGRAAGNPERFVDKKIATQNELCELVGASTTV</sequence>
<dbReference type="EMBL" id="HBFQ01021030">
    <property type="protein sequence ID" value="CAD8840334.1"/>
    <property type="molecule type" value="Transcribed_RNA"/>
</dbReference>
<reference evidence="2" key="1">
    <citation type="submission" date="2021-01" db="EMBL/GenBank/DDBJ databases">
        <authorList>
            <person name="Corre E."/>
            <person name="Pelletier E."/>
            <person name="Niang G."/>
            <person name="Scheremetjew M."/>
            <person name="Finn R."/>
            <person name="Kale V."/>
            <person name="Holt S."/>
            <person name="Cochrane G."/>
            <person name="Meng A."/>
            <person name="Brown T."/>
            <person name="Cohen L."/>
        </authorList>
    </citation>
    <scope>NUCLEOTIDE SEQUENCE</scope>
</reference>
<dbReference type="AlphaFoldDB" id="A0A7S1F385"/>
<evidence type="ECO:0000313" key="2">
    <source>
        <dbReference type="EMBL" id="CAD8840334.1"/>
    </source>
</evidence>
<gene>
    <name evidence="2" type="ORF">NSCI0253_LOCUS14682</name>
</gene>
<organism evidence="2">
    <name type="scientific">Noctiluca scintillans</name>
    <name type="common">Sea sparkle</name>
    <name type="synonym">Red tide dinoflagellate</name>
    <dbReference type="NCBI Taxonomy" id="2966"/>
    <lineage>
        <taxon>Eukaryota</taxon>
        <taxon>Sar</taxon>
        <taxon>Alveolata</taxon>
        <taxon>Dinophyceae</taxon>
        <taxon>Noctilucales</taxon>
        <taxon>Noctilucaceae</taxon>
        <taxon>Noctiluca</taxon>
    </lineage>
</organism>
<protein>
    <submittedName>
        <fullName evidence="2">Uncharacterized protein</fullName>
    </submittedName>
</protein>
<feature type="region of interest" description="Disordered" evidence="1">
    <location>
        <begin position="1"/>
        <end position="39"/>
    </location>
</feature>
<accession>A0A7S1F385</accession>
<proteinExistence type="predicted"/>
<feature type="compositionally biased region" description="Basic residues" evidence="1">
    <location>
        <begin position="1"/>
        <end position="11"/>
    </location>
</feature>